<dbReference type="AlphaFoldDB" id="A0A6N2GQ82"/>
<protein>
    <submittedName>
        <fullName evidence="2">Uncharacterized protein</fullName>
    </submittedName>
</protein>
<gene>
    <name evidence="2" type="ORF">B4121_3345</name>
</gene>
<evidence type="ECO:0000313" key="3">
    <source>
        <dbReference type="Proteomes" id="UP000185604"/>
    </source>
</evidence>
<comment type="caution">
    <text evidence="2">The sequence shown here is derived from an EMBL/GenBank/DDBJ whole genome shotgun (WGS) entry which is preliminary data.</text>
</comment>
<dbReference type="EMBL" id="LKPO01000021">
    <property type="protein sequence ID" value="OLF90070.1"/>
    <property type="molecule type" value="Genomic_DNA"/>
</dbReference>
<accession>A0A6N2GQ82</accession>
<dbReference type="Proteomes" id="UP000185604">
    <property type="component" value="Unassembled WGS sequence"/>
</dbReference>
<evidence type="ECO:0000256" key="1">
    <source>
        <dbReference type="SAM" id="MobiDB-lite"/>
    </source>
</evidence>
<evidence type="ECO:0000313" key="2">
    <source>
        <dbReference type="EMBL" id="OLF90070.1"/>
    </source>
</evidence>
<reference evidence="2 3" key="1">
    <citation type="journal article" date="2016" name="Front. Microbiol.">
        <title>High-Level Heat Resistance of Spores of Bacillus amyloliquefaciens and Bacillus licheniformis Results from the Presence of a spoVA Operon in a Tn1546 Transposon.</title>
        <authorList>
            <person name="Berendsen E.M."/>
            <person name="Koning R.A."/>
            <person name="Boekhorst J."/>
            <person name="de Jong A."/>
            <person name="Kuipers O.P."/>
            <person name="Wells-Bennik M.H."/>
        </authorList>
    </citation>
    <scope>NUCLEOTIDE SEQUENCE [LARGE SCALE GENOMIC DNA]</scope>
    <source>
        <strain evidence="2 3">B4121</strain>
    </source>
</reference>
<proteinExistence type="predicted"/>
<feature type="region of interest" description="Disordered" evidence="1">
    <location>
        <begin position="1"/>
        <end position="20"/>
    </location>
</feature>
<sequence>MPAHEDSQIRLEKGGRRHSAGKEFFMPNLASLGNSPFEPTGCEGNCQALKL</sequence>
<organism evidence="2 3">
    <name type="scientific">Bacillus paralicheniformis</name>
    <dbReference type="NCBI Taxonomy" id="1648923"/>
    <lineage>
        <taxon>Bacteria</taxon>
        <taxon>Bacillati</taxon>
        <taxon>Bacillota</taxon>
        <taxon>Bacilli</taxon>
        <taxon>Bacillales</taxon>
        <taxon>Bacillaceae</taxon>
        <taxon>Bacillus</taxon>
    </lineage>
</organism>
<feature type="compositionally biased region" description="Basic and acidic residues" evidence="1">
    <location>
        <begin position="1"/>
        <end position="14"/>
    </location>
</feature>
<name>A0A6N2GQ82_9BACI</name>